<dbReference type="Pfam" id="PF04463">
    <property type="entry name" value="2-thiour_desulf"/>
    <property type="match status" value="1"/>
</dbReference>
<evidence type="ECO:0000313" key="2">
    <source>
        <dbReference type="Proteomes" id="UP000214606"/>
    </source>
</evidence>
<dbReference type="KEGG" id="apak:AP3564_14125"/>
<dbReference type="InterPro" id="IPR007553">
    <property type="entry name" value="2-thiour_desulf"/>
</dbReference>
<name>A0A223E7L7_9BACI</name>
<proteinExistence type="predicted"/>
<gene>
    <name evidence="1" type="ORF">AP3564_14125</name>
</gene>
<dbReference type="PANTHER" id="PTHR30087">
    <property type="entry name" value="INNER MEMBRANE PROTEIN"/>
    <property type="match status" value="1"/>
</dbReference>
<dbReference type="RefSeq" id="WP_094245804.1">
    <property type="nucleotide sequence ID" value="NZ_CP017703.1"/>
</dbReference>
<dbReference type="AlphaFoldDB" id="A0A223E7L7"/>
<reference evidence="1 2" key="1">
    <citation type="submission" date="2016-10" db="EMBL/GenBank/DDBJ databases">
        <title>The whole genome sequencing and assembly of Aeribacillus pallidus KCTC3564 strain.</title>
        <authorList>
            <person name="Lee Y.-J."/>
            <person name="Park M.-K."/>
            <person name="Yi H."/>
            <person name="Bahn Y.-S."/>
            <person name="Kim J.F."/>
            <person name="Lee D.-W."/>
        </authorList>
    </citation>
    <scope>NUCLEOTIDE SEQUENCE [LARGE SCALE GENOMIC DNA]</scope>
    <source>
        <strain evidence="1 2">KCTC3564</strain>
    </source>
</reference>
<protein>
    <submittedName>
        <fullName evidence="1">Uncharacterized protein</fullName>
    </submittedName>
</protein>
<sequence>MILVSSCLAGLEVRYNGTHCLHNKIWKLVQEKKAEMVCPEILGGFSTPREPAEIIGGNGEDVLDGKAKVVDRSGNDVTELYIKGAYAALKKAKEIKATLVVLKENSPSCGSSMIYNGEFTGKKMVGSGVTAALLKRNGFQVISEEQFAELDSF</sequence>
<dbReference type="Proteomes" id="UP000214606">
    <property type="component" value="Chromosome"/>
</dbReference>
<dbReference type="EMBL" id="CP017703">
    <property type="protein sequence ID" value="ASS91200.1"/>
    <property type="molecule type" value="Genomic_DNA"/>
</dbReference>
<evidence type="ECO:0000313" key="1">
    <source>
        <dbReference type="EMBL" id="ASS91200.1"/>
    </source>
</evidence>
<dbReference type="PANTHER" id="PTHR30087:SF1">
    <property type="entry name" value="HYPOTHETICAL CYTOSOLIC PROTEIN"/>
    <property type="match status" value="1"/>
</dbReference>
<accession>A0A223E7L7</accession>
<organism evidence="1 2">
    <name type="scientific">Aeribacillus pallidus</name>
    <dbReference type="NCBI Taxonomy" id="33936"/>
    <lineage>
        <taxon>Bacteria</taxon>
        <taxon>Bacillati</taxon>
        <taxon>Bacillota</taxon>
        <taxon>Bacilli</taxon>
        <taxon>Bacillales</taxon>
        <taxon>Bacillaceae</taxon>
        <taxon>Aeribacillus</taxon>
    </lineage>
</organism>